<organism evidence="14 15">
    <name type="scientific">Lentinula raphanica</name>
    <dbReference type="NCBI Taxonomy" id="153919"/>
    <lineage>
        <taxon>Eukaryota</taxon>
        <taxon>Fungi</taxon>
        <taxon>Dikarya</taxon>
        <taxon>Basidiomycota</taxon>
        <taxon>Agaricomycotina</taxon>
        <taxon>Agaricomycetes</taxon>
        <taxon>Agaricomycetidae</taxon>
        <taxon>Agaricales</taxon>
        <taxon>Marasmiineae</taxon>
        <taxon>Omphalotaceae</taxon>
        <taxon>Lentinula</taxon>
    </lineage>
</organism>
<sequence length="629" mass="70595">MHPSNFAAVLQCLYATSFAQAVSSSHVHSAVPSAQSFQILVESSRSIESGIDAGIEDIAGSPLSLNKDILSDAHFASLGRSSDCFRKVAGSIRTHCAELDMNEEDRVVAAISMTLCELATAKHHAPPMECDVFSARLHEPSYRSGFSARQQEEFEDSRGECVNALSRSAQFWSSYSGYLREIPQLCFTFQRGNNIDHAKKIFQNISLNQDLFLRMVVDREHMNQKHTERLSAFLDDAHGVTDQLSFLAQRIQIEASSAVKEFEKHGSEILELLSRSMSDFWLQMHDNHSVQVTNINSVLTGLSKRHSEDLQAIVPELRGVLLQLLTQSHEIARKQEEIILRELTNSVQDQWRVLYSEFSAMHEAITHLTALTTSNALSISSQFDQTAQNIDQAQALISNSTTQLSDVLDRLAEKTNQQMEVLDVKVEELKEKLIPPSPDENQSWFSYESVTSERWWKSKLVSALGFWIRGVPLSAWANSPFLKILEIIWVITFWLLQRSLSTVTASFYSLLSHPWSVCYIADVKTHAASMAPYDPESRGEEGKVLFQSTNSIDSALFMDQGPYYHHPQGSLSIAPENVITPESRDPQARITICRIRLPSSSVSARSAARPSSRFTSRIPDRLYMPNGLP</sequence>
<evidence type="ECO:0000256" key="6">
    <source>
        <dbReference type="ARBA" id="ARBA00022824"/>
    </source>
</evidence>
<reference evidence="14" key="1">
    <citation type="submission" date="2022-08" db="EMBL/GenBank/DDBJ databases">
        <authorList>
            <consortium name="DOE Joint Genome Institute"/>
            <person name="Min B."/>
            <person name="Riley R."/>
            <person name="Sierra-Patev S."/>
            <person name="Naranjo-Ortiz M."/>
            <person name="Looney B."/>
            <person name="Konkel Z."/>
            <person name="Slot J.C."/>
            <person name="Sakamoto Y."/>
            <person name="Steenwyk J.L."/>
            <person name="Rokas A."/>
            <person name="Carro J."/>
            <person name="Camarero S."/>
            <person name="Ferreira P."/>
            <person name="Molpeceres G."/>
            <person name="Ruiz-Duenas F.J."/>
            <person name="Serrano A."/>
            <person name="Henrissat B."/>
            <person name="Drula E."/>
            <person name="Hughes K.W."/>
            <person name="Mata J.L."/>
            <person name="Ishikawa N.K."/>
            <person name="Vargas-Isla R."/>
            <person name="Ushijima S."/>
            <person name="Smith C.A."/>
            <person name="Ahrendt S."/>
            <person name="Andreopoulos W."/>
            <person name="He G."/>
            <person name="Labutti K."/>
            <person name="Lipzen A."/>
            <person name="Ng V."/>
            <person name="Sandor L."/>
            <person name="Barry K."/>
            <person name="Martinez A.T."/>
            <person name="Xiao Y."/>
            <person name="Gibbons J.G."/>
            <person name="Terashima K."/>
            <person name="Hibbett D.S."/>
            <person name="Grigoriev I.V."/>
        </authorList>
    </citation>
    <scope>NUCLEOTIDE SEQUENCE</scope>
    <source>
        <strain evidence="14">TFB9207</strain>
    </source>
</reference>
<keyword evidence="3 11" id="KW-0415">Karyogamy</keyword>
<keyword evidence="15" id="KW-1185">Reference proteome</keyword>
<evidence type="ECO:0000256" key="8">
    <source>
        <dbReference type="ARBA" id="ARBA00023136"/>
    </source>
</evidence>
<evidence type="ECO:0000313" key="15">
    <source>
        <dbReference type="Proteomes" id="UP001163846"/>
    </source>
</evidence>
<keyword evidence="7" id="KW-1133">Transmembrane helix</keyword>
<protein>
    <recommendedName>
        <fullName evidence="16">Nuclear fusion protein KAR5</fullName>
    </recommendedName>
</protein>
<name>A0AA38PDL9_9AGAR</name>
<evidence type="ECO:0000256" key="1">
    <source>
        <dbReference type="ARBA" id="ARBA00003389"/>
    </source>
</evidence>
<evidence type="ECO:0000256" key="5">
    <source>
        <dbReference type="ARBA" id="ARBA00022729"/>
    </source>
</evidence>
<dbReference type="EMBL" id="MU806056">
    <property type="protein sequence ID" value="KAJ3840984.1"/>
    <property type="molecule type" value="Genomic_DNA"/>
</dbReference>
<evidence type="ECO:0000256" key="10">
    <source>
        <dbReference type="ARBA" id="ARBA00023242"/>
    </source>
</evidence>
<evidence type="ECO:0000256" key="7">
    <source>
        <dbReference type="ARBA" id="ARBA00022989"/>
    </source>
</evidence>
<feature type="region of interest" description="Disordered" evidence="12">
    <location>
        <begin position="606"/>
        <end position="629"/>
    </location>
</feature>
<dbReference type="GO" id="GO:0005789">
    <property type="term" value="C:endoplasmic reticulum membrane"/>
    <property type="evidence" value="ECO:0007669"/>
    <property type="project" value="UniProtKB-SubCell"/>
</dbReference>
<evidence type="ECO:0000256" key="4">
    <source>
        <dbReference type="ARBA" id="ARBA00022692"/>
    </source>
</evidence>
<feature type="chain" id="PRO_5041357775" description="Nuclear fusion protein KAR5" evidence="13">
    <location>
        <begin position="22"/>
        <end position="629"/>
    </location>
</feature>
<feature type="signal peptide" evidence="13">
    <location>
        <begin position="1"/>
        <end position="21"/>
    </location>
</feature>
<feature type="compositionally biased region" description="Low complexity" evidence="12">
    <location>
        <begin position="606"/>
        <end position="617"/>
    </location>
</feature>
<comment type="subcellular location">
    <subcellularLocation>
        <location evidence="11">Endoplasmic reticulum membrane</location>
    </subcellularLocation>
    <subcellularLocation>
        <location evidence="11">Nucleus membrane</location>
    </subcellularLocation>
</comment>
<dbReference type="InterPro" id="IPR007292">
    <property type="entry name" value="Nuclear_fusion_Kar5"/>
</dbReference>
<comment type="function">
    <text evidence="1 11">Required for nuclear membrane fusion during karyogamy.</text>
</comment>
<evidence type="ECO:0000313" key="14">
    <source>
        <dbReference type="EMBL" id="KAJ3840984.1"/>
    </source>
</evidence>
<comment type="similarity">
    <text evidence="2 11">Belongs to the KAR5 family.</text>
</comment>
<proteinExistence type="inferred from homology"/>
<keyword evidence="10 11" id="KW-0539">Nucleus</keyword>
<evidence type="ECO:0000256" key="2">
    <source>
        <dbReference type="ARBA" id="ARBA00010473"/>
    </source>
</evidence>
<evidence type="ECO:0000256" key="12">
    <source>
        <dbReference type="SAM" id="MobiDB-lite"/>
    </source>
</evidence>
<dbReference type="Proteomes" id="UP001163846">
    <property type="component" value="Unassembled WGS sequence"/>
</dbReference>
<dbReference type="GO" id="GO:0048288">
    <property type="term" value="P:nuclear membrane fusion involved in karyogamy"/>
    <property type="evidence" value="ECO:0007669"/>
    <property type="project" value="UniProtKB-UniRule"/>
</dbReference>
<dbReference type="AlphaFoldDB" id="A0AA38PDL9"/>
<keyword evidence="8" id="KW-0472">Membrane</keyword>
<dbReference type="PANTHER" id="PTHR28012:SF1">
    <property type="entry name" value="NUCLEAR FUSION PROTEIN KAR5"/>
    <property type="match status" value="1"/>
</dbReference>
<evidence type="ECO:0000256" key="9">
    <source>
        <dbReference type="ARBA" id="ARBA00023180"/>
    </source>
</evidence>
<evidence type="ECO:0000256" key="11">
    <source>
        <dbReference type="RuleBase" id="RU368082"/>
    </source>
</evidence>
<gene>
    <name evidence="14" type="ORF">F5878DRAFT_672030</name>
</gene>
<comment type="caution">
    <text evidence="14">The sequence shown here is derived from an EMBL/GenBank/DDBJ whole genome shotgun (WGS) entry which is preliminary data.</text>
</comment>
<evidence type="ECO:0000256" key="13">
    <source>
        <dbReference type="SAM" id="SignalP"/>
    </source>
</evidence>
<keyword evidence="4" id="KW-0812">Transmembrane</keyword>
<keyword evidence="6 11" id="KW-0256">Endoplasmic reticulum</keyword>
<accession>A0AA38PDL9</accession>
<dbReference type="GO" id="GO:0000742">
    <property type="term" value="P:karyogamy involved in conjugation with cellular fusion"/>
    <property type="evidence" value="ECO:0007669"/>
    <property type="project" value="UniProtKB-UniRule"/>
</dbReference>
<dbReference type="PANTHER" id="PTHR28012">
    <property type="entry name" value="NUCLEAR FUSION PROTEIN KAR5"/>
    <property type="match status" value="1"/>
</dbReference>
<evidence type="ECO:0008006" key="16">
    <source>
        <dbReference type="Google" id="ProtNLM"/>
    </source>
</evidence>
<keyword evidence="5 11" id="KW-0732">Signal</keyword>
<dbReference type="GO" id="GO:0031965">
    <property type="term" value="C:nuclear membrane"/>
    <property type="evidence" value="ECO:0007669"/>
    <property type="project" value="UniProtKB-SubCell"/>
</dbReference>
<keyword evidence="9" id="KW-0325">Glycoprotein</keyword>
<dbReference type="Pfam" id="PF04163">
    <property type="entry name" value="Tht1"/>
    <property type="match status" value="1"/>
</dbReference>
<evidence type="ECO:0000256" key="3">
    <source>
        <dbReference type="ARBA" id="ARBA00022459"/>
    </source>
</evidence>